<dbReference type="Gene3D" id="3.40.50.850">
    <property type="entry name" value="Isochorismatase-like"/>
    <property type="match status" value="2"/>
</dbReference>
<name>A0A9P1H9I4_9PEZI</name>
<evidence type="ECO:0000313" key="10">
    <source>
        <dbReference type="EMBL" id="CAI4218508.1"/>
    </source>
</evidence>
<keyword evidence="4" id="KW-0378">Hydrolase</keyword>
<sequence length="203" mass="21978">MSQPNFKPALIVVDVQEDFCPPNGALPIATLDWHPQPRFLRRQPPRRIPFASTKVIKHPEPAGPPSSDSSSSKPPIRAYETTLWPVHCVQDTPGAAPVAGLDTHLDSGLAALLRAQAITHVYVAGLAADYCVRVSALDAHAEGFVTYIVDEATRPVVPEKWTAVRGTIERKGVKVVSMDGDEVERVRELAAAEPGSWPGCHIL</sequence>
<dbReference type="Proteomes" id="UP000838763">
    <property type="component" value="Unassembled WGS sequence"/>
</dbReference>
<keyword evidence="2" id="KW-0662">Pyridine nucleotide biosynthesis</keyword>
<dbReference type="AlphaFoldDB" id="A0A9P1H9I4"/>
<dbReference type="EMBL" id="CALLCH030000018">
    <property type="protein sequence ID" value="CAI4218508.1"/>
    <property type="molecule type" value="Genomic_DNA"/>
</dbReference>
<organism evidence="10 11">
    <name type="scientific">Parascedosporium putredinis</name>
    <dbReference type="NCBI Taxonomy" id="1442378"/>
    <lineage>
        <taxon>Eukaryota</taxon>
        <taxon>Fungi</taxon>
        <taxon>Dikarya</taxon>
        <taxon>Ascomycota</taxon>
        <taxon>Pezizomycotina</taxon>
        <taxon>Sordariomycetes</taxon>
        <taxon>Hypocreomycetidae</taxon>
        <taxon>Microascales</taxon>
        <taxon>Microascaceae</taxon>
        <taxon>Parascedosporium</taxon>
    </lineage>
</organism>
<feature type="region of interest" description="Disordered" evidence="8">
    <location>
        <begin position="54"/>
        <end position="75"/>
    </location>
</feature>
<keyword evidence="3" id="KW-0479">Metal-binding</keyword>
<keyword evidence="11" id="KW-1185">Reference proteome</keyword>
<protein>
    <recommendedName>
        <fullName evidence="6">nicotinamidase</fullName>
        <ecNumber evidence="6">3.5.1.19</ecNumber>
    </recommendedName>
    <alternativeName>
        <fullName evidence="7">Nicotinamide deamidase</fullName>
    </alternativeName>
</protein>
<proteinExistence type="inferred from homology"/>
<evidence type="ECO:0000256" key="7">
    <source>
        <dbReference type="ARBA" id="ARBA00043224"/>
    </source>
</evidence>
<dbReference type="GO" id="GO:0008936">
    <property type="term" value="F:nicotinamidase activity"/>
    <property type="evidence" value="ECO:0007669"/>
    <property type="project" value="UniProtKB-EC"/>
</dbReference>
<dbReference type="PANTHER" id="PTHR11080:SF2">
    <property type="entry name" value="LD05707P"/>
    <property type="match status" value="1"/>
</dbReference>
<dbReference type="PANTHER" id="PTHR11080">
    <property type="entry name" value="PYRAZINAMIDASE/NICOTINAMIDASE"/>
    <property type="match status" value="1"/>
</dbReference>
<evidence type="ECO:0000259" key="9">
    <source>
        <dbReference type="Pfam" id="PF00857"/>
    </source>
</evidence>
<dbReference type="EC" id="3.5.1.19" evidence="6"/>
<evidence type="ECO:0000256" key="8">
    <source>
        <dbReference type="SAM" id="MobiDB-lite"/>
    </source>
</evidence>
<evidence type="ECO:0000256" key="5">
    <source>
        <dbReference type="ARBA" id="ARBA00037900"/>
    </source>
</evidence>
<dbReference type="InterPro" id="IPR000868">
    <property type="entry name" value="Isochorismatase-like_dom"/>
</dbReference>
<feature type="domain" description="Isochorismatase-like" evidence="9">
    <location>
        <begin position="9"/>
        <end position="178"/>
    </location>
</feature>
<evidence type="ECO:0000256" key="1">
    <source>
        <dbReference type="ARBA" id="ARBA00006336"/>
    </source>
</evidence>
<comment type="similarity">
    <text evidence="1">Belongs to the isochorismatase family.</text>
</comment>
<evidence type="ECO:0000256" key="4">
    <source>
        <dbReference type="ARBA" id="ARBA00022801"/>
    </source>
</evidence>
<dbReference type="InterPro" id="IPR036380">
    <property type="entry name" value="Isochorismatase-like_sf"/>
</dbReference>
<dbReference type="GO" id="GO:0019363">
    <property type="term" value="P:pyridine nucleotide biosynthetic process"/>
    <property type="evidence" value="ECO:0007669"/>
    <property type="project" value="UniProtKB-KW"/>
</dbReference>
<dbReference type="Pfam" id="PF00857">
    <property type="entry name" value="Isochorismatase"/>
    <property type="match status" value="1"/>
</dbReference>
<dbReference type="InterPro" id="IPR052347">
    <property type="entry name" value="Isochorismatase_Nicotinamidase"/>
</dbReference>
<reference evidence="10" key="1">
    <citation type="submission" date="2022-11" db="EMBL/GenBank/DDBJ databases">
        <authorList>
            <person name="Scott C."/>
            <person name="Bruce N."/>
        </authorList>
    </citation>
    <scope>NUCLEOTIDE SEQUENCE</scope>
</reference>
<gene>
    <name evidence="10" type="ORF">PPNO1_LOCUS8089</name>
</gene>
<comment type="caution">
    <text evidence="10">The sequence shown here is derived from an EMBL/GenBank/DDBJ whole genome shotgun (WGS) entry which is preliminary data.</text>
</comment>
<evidence type="ECO:0000256" key="2">
    <source>
        <dbReference type="ARBA" id="ARBA00022642"/>
    </source>
</evidence>
<dbReference type="OrthoDB" id="3341310at2759"/>
<accession>A0A9P1H9I4</accession>
<evidence type="ECO:0000256" key="6">
    <source>
        <dbReference type="ARBA" id="ARBA00039017"/>
    </source>
</evidence>
<feature type="compositionally biased region" description="Low complexity" evidence="8">
    <location>
        <begin position="65"/>
        <end position="75"/>
    </location>
</feature>
<evidence type="ECO:0000313" key="11">
    <source>
        <dbReference type="Proteomes" id="UP000838763"/>
    </source>
</evidence>
<dbReference type="SUPFAM" id="SSF52499">
    <property type="entry name" value="Isochorismatase-like hydrolases"/>
    <property type="match status" value="1"/>
</dbReference>
<comment type="pathway">
    <text evidence="5">Cofactor biosynthesis; nicotinate biosynthesis; nicotinate from nicotinamide: step 1/1.</text>
</comment>
<evidence type="ECO:0000256" key="3">
    <source>
        <dbReference type="ARBA" id="ARBA00022723"/>
    </source>
</evidence>
<dbReference type="GO" id="GO:0046872">
    <property type="term" value="F:metal ion binding"/>
    <property type="evidence" value="ECO:0007669"/>
    <property type="project" value="UniProtKB-KW"/>
</dbReference>